<dbReference type="AlphaFoldDB" id="A0A6A6GWX0"/>
<feature type="active site" description="Proton acceptor" evidence="4">
    <location>
        <position position="246"/>
    </location>
</feature>
<keyword evidence="3 4" id="KW-0443">Lipid metabolism</keyword>
<name>A0A6A6GWX0_VIRVR</name>
<feature type="domain" description="PNPLA" evidence="6">
    <location>
        <begin position="10"/>
        <end position="259"/>
    </location>
</feature>
<feature type="short sequence motif" description="DGA/G" evidence="4">
    <location>
        <begin position="246"/>
        <end position="248"/>
    </location>
</feature>
<dbReference type="GO" id="GO:0046486">
    <property type="term" value="P:glycerolipid metabolic process"/>
    <property type="evidence" value="ECO:0007669"/>
    <property type="project" value="UniProtKB-ARBA"/>
</dbReference>
<dbReference type="Pfam" id="PF01734">
    <property type="entry name" value="Patatin"/>
    <property type="match status" value="1"/>
</dbReference>
<dbReference type="Gene3D" id="3.40.1090.10">
    <property type="entry name" value="Cytosolic phospholipase A2 catalytic domain"/>
    <property type="match status" value="1"/>
</dbReference>
<accession>A0A6A6GWX0</accession>
<dbReference type="InterPro" id="IPR016035">
    <property type="entry name" value="Acyl_Trfase/lysoPLipase"/>
</dbReference>
<feature type="region of interest" description="Disordered" evidence="5">
    <location>
        <begin position="506"/>
        <end position="553"/>
    </location>
</feature>
<dbReference type="PANTHER" id="PTHR24185">
    <property type="entry name" value="CALCIUM-INDEPENDENT PHOSPHOLIPASE A2-GAMMA"/>
    <property type="match status" value="1"/>
</dbReference>
<dbReference type="OrthoDB" id="626167at2759"/>
<gene>
    <name evidence="7" type="ORF">EV356DRAFT_347431</name>
</gene>
<evidence type="ECO:0000256" key="2">
    <source>
        <dbReference type="ARBA" id="ARBA00022963"/>
    </source>
</evidence>
<evidence type="ECO:0000313" key="8">
    <source>
        <dbReference type="Proteomes" id="UP000800092"/>
    </source>
</evidence>
<dbReference type="PROSITE" id="PS51635">
    <property type="entry name" value="PNPLA"/>
    <property type="match status" value="1"/>
</dbReference>
<evidence type="ECO:0000256" key="1">
    <source>
        <dbReference type="ARBA" id="ARBA00022801"/>
    </source>
</evidence>
<dbReference type="GO" id="GO:0016042">
    <property type="term" value="P:lipid catabolic process"/>
    <property type="evidence" value="ECO:0007669"/>
    <property type="project" value="UniProtKB-UniRule"/>
</dbReference>
<evidence type="ECO:0000313" key="7">
    <source>
        <dbReference type="EMBL" id="KAF2230294.1"/>
    </source>
</evidence>
<feature type="compositionally biased region" description="Low complexity" evidence="5">
    <location>
        <begin position="513"/>
        <end position="523"/>
    </location>
</feature>
<sequence length="553" mass="63015">MPSEDDYWQPNISSGDYPWYRSMTPPASSSRPPSRTKTNPDEHDLTESVNATFEKSDSAYKPHHYFDYIAGTSTGGLSAIMLGRMQMNIDAALSQYDTVGNDVFGKPRPLHVQLKFADLLAPKYGPKQMERAIQKVINVGLAEEMGQHNNEEPYTKEKIPFLSNPKKCRTIIIAHGPGTNKAYESSYLFRTYDHPHPSPLSERDDIRGHKNPGPAHTHEIWRIARATAAAPKYFSNIEIGDRTFRDGGMGANNPSSLALKEVRQMHAQNPRLLLSVGTGRPSDKGKVPRNQGYIRDWGNLVGLLSKLATQSESTHQDVRDDCKALGITYFRQNVGSALKDMKLDEWKPSTSGARTKERILSLTKKHLQHRNAHEDLLRCAEELVQVRRERARGDRWEAFAHDYVYVCQEQTCKGPNSHSFFGRDDLRRHAIEEHEFVPLVPIKNPPRRYQYACVYDTCSHYGIHVFRDEDALRSHLCATHKFEQPRLKSPEDVEWWLDQSRMTQTEALRRSNTDSTTSDSTDSPQKEPALVRDSLHDIRAFTSRKTANLKRPP</sequence>
<feature type="short sequence motif" description="GXSXG" evidence="4">
    <location>
        <begin position="71"/>
        <end position="75"/>
    </location>
</feature>
<comment type="caution">
    <text evidence="4">Lacks conserved residue(s) required for the propagation of feature annotation.</text>
</comment>
<feature type="compositionally biased region" description="Low complexity" evidence="5">
    <location>
        <begin position="21"/>
        <end position="37"/>
    </location>
</feature>
<feature type="compositionally biased region" description="Basic and acidic residues" evidence="5">
    <location>
        <begin position="529"/>
        <end position="539"/>
    </location>
</feature>
<evidence type="ECO:0000256" key="5">
    <source>
        <dbReference type="SAM" id="MobiDB-lite"/>
    </source>
</evidence>
<protein>
    <submittedName>
        <fullName evidence="7">FabD/lysophospholipase-like protein</fullName>
    </submittedName>
</protein>
<dbReference type="GO" id="GO:0047499">
    <property type="term" value="F:calcium-independent phospholipase A2 activity"/>
    <property type="evidence" value="ECO:0007669"/>
    <property type="project" value="TreeGrafter"/>
</dbReference>
<organism evidence="7 8">
    <name type="scientific">Viridothelium virens</name>
    <name type="common">Speckled blister lichen</name>
    <name type="synonym">Trypethelium virens</name>
    <dbReference type="NCBI Taxonomy" id="1048519"/>
    <lineage>
        <taxon>Eukaryota</taxon>
        <taxon>Fungi</taxon>
        <taxon>Dikarya</taxon>
        <taxon>Ascomycota</taxon>
        <taxon>Pezizomycotina</taxon>
        <taxon>Dothideomycetes</taxon>
        <taxon>Dothideomycetes incertae sedis</taxon>
        <taxon>Trypetheliales</taxon>
        <taxon>Trypetheliaceae</taxon>
        <taxon>Viridothelium</taxon>
    </lineage>
</organism>
<dbReference type="InterPro" id="IPR002641">
    <property type="entry name" value="PNPLA_dom"/>
</dbReference>
<dbReference type="PANTHER" id="PTHR24185:SF1">
    <property type="entry name" value="CALCIUM-INDEPENDENT PHOSPHOLIPASE A2-GAMMA"/>
    <property type="match status" value="1"/>
</dbReference>
<dbReference type="EMBL" id="ML991844">
    <property type="protein sequence ID" value="KAF2230294.1"/>
    <property type="molecule type" value="Genomic_DNA"/>
</dbReference>
<feature type="region of interest" description="Disordered" evidence="5">
    <location>
        <begin position="1"/>
        <end position="47"/>
    </location>
</feature>
<keyword evidence="8" id="KW-1185">Reference proteome</keyword>
<evidence type="ECO:0000256" key="4">
    <source>
        <dbReference type="PROSITE-ProRule" id="PRU01161"/>
    </source>
</evidence>
<dbReference type="Proteomes" id="UP000800092">
    <property type="component" value="Unassembled WGS sequence"/>
</dbReference>
<evidence type="ECO:0000259" key="6">
    <source>
        <dbReference type="PROSITE" id="PS51635"/>
    </source>
</evidence>
<keyword evidence="2 4" id="KW-0442">Lipid degradation</keyword>
<proteinExistence type="predicted"/>
<feature type="active site" description="Nucleophile" evidence="4">
    <location>
        <position position="73"/>
    </location>
</feature>
<dbReference type="SUPFAM" id="SSF52151">
    <property type="entry name" value="FabD/lysophospholipase-like"/>
    <property type="match status" value="1"/>
</dbReference>
<evidence type="ECO:0000256" key="3">
    <source>
        <dbReference type="ARBA" id="ARBA00023098"/>
    </source>
</evidence>
<keyword evidence="1 4" id="KW-0378">Hydrolase</keyword>
<reference evidence="7" key="1">
    <citation type="journal article" date="2020" name="Stud. Mycol.">
        <title>101 Dothideomycetes genomes: a test case for predicting lifestyles and emergence of pathogens.</title>
        <authorList>
            <person name="Haridas S."/>
            <person name="Albert R."/>
            <person name="Binder M."/>
            <person name="Bloem J."/>
            <person name="Labutti K."/>
            <person name="Salamov A."/>
            <person name="Andreopoulos B."/>
            <person name="Baker S."/>
            <person name="Barry K."/>
            <person name="Bills G."/>
            <person name="Bluhm B."/>
            <person name="Cannon C."/>
            <person name="Castanera R."/>
            <person name="Culley D."/>
            <person name="Daum C."/>
            <person name="Ezra D."/>
            <person name="Gonzalez J."/>
            <person name="Henrissat B."/>
            <person name="Kuo A."/>
            <person name="Liang C."/>
            <person name="Lipzen A."/>
            <person name="Lutzoni F."/>
            <person name="Magnuson J."/>
            <person name="Mondo S."/>
            <person name="Nolan M."/>
            <person name="Ohm R."/>
            <person name="Pangilinan J."/>
            <person name="Park H.-J."/>
            <person name="Ramirez L."/>
            <person name="Alfaro M."/>
            <person name="Sun H."/>
            <person name="Tritt A."/>
            <person name="Yoshinaga Y."/>
            <person name="Zwiers L.-H."/>
            <person name="Turgeon B."/>
            <person name="Goodwin S."/>
            <person name="Spatafora J."/>
            <person name="Crous P."/>
            <person name="Grigoriev I."/>
        </authorList>
    </citation>
    <scope>NUCLEOTIDE SEQUENCE</scope>
    <source>
        <strain evidence="7">Tuck. ex Michener</strain>
    </source>
</reference>
<dbReference type="GO" id="GO:0019369">
    <property type="term" value="P:arachidonate metabolic process"/>
    <property type="evidence" value="ECO:0007669"/>
    <property type="project" value="TreeGrafter"/>
</dbReference>
<dbReference type="GO" id="GO:0016020">
    <property type="term" value="C:membrane"/>
    <property type="evidence" value="ECO:0007669"/>
    <property type="project" value="TreeGrafter"/>
</dbReference>